<comment type="caution">
    <text evidence="2">The sequence shown here is derived from an EMBL/GenBank/DDBJ whole genome shotgun (WGS) entry which is preliminary data.</text>
</comment>
<feature type="transmembrane region" description="Helical" evidence="1">
    <location>
        <begin position="12"/>
        <end position="31"/>
    </location>
</feature>
<accession>A0ABW5A7T6</accession>
<evidence type="ECO:0000313" key="3">
    <source>
        <dbReference type="Proteomes" id="UP001597413"/>
    </source>
</evidence>
<proteinExistence type="predicted"/>
<keyword evidence="3" id="KW-1185">Reference proteome</keyword>
<keyword evidence="1" id="KW-0472">Membrane</keyword>
<protein>
    <recommendedName>
        <fullName evidence="4">Flp pilus assembly protein TadG</fullName>
    </recommendedName>
</protein>
<evidence type="ECO:0000313" key="2">
    <source>
        <dbReference type="EMBL" id="MFD2173630.1"/>
    </source>
</evidence>
<evidence type="ECO:0000256" key="1">
    <source>
        <dbReference type="SAM" id="Phobius"/>
    </source>
</evidence>
<evidence type="ECO:0008006" key="4">
    <source>
        <dbReference type="Google" id="ProtNLM"/>
    </source>
</evidence>
<name>A0ABW5A7T6_9RHOB</name>
<dbReference type="Proteomes" id="UP001597413">
    <property type="component" value="Unassembled WGS sequence"/>
</dbReference>
<gene>
    <name evidence="2" type="ORF">ACFSM0_05965</name>
</gene>
<organism evidence="2 3">
    <name type="scientific">Rhodobacter lacus</name>
    <dbReference type="NCBI Taxonomy" id="1641972"/>
    <lineage>
        <taxon>Bacteria</taxon>
        <taxon>Pseudomonadati</taxon>
        <taxon>Pseudomonadota</taxon>
        <taxon>Alphaproteobacteria</taxon>
        <taxon>Rhodobacterales</taxon>
        <taxon>Rhodobacter group</taxon>
        <taxon>Rhodobacter</taxon>
    </lineage>
</organism>
<dbReference type="EMBL" id="JBHUIX010000005">
    <property type="protein sequence ID" value="MFD2173630.1"/>
    <property type="molecule type" value="Genomic_DNA"/>
</dbReference>
<sequence length="174" mass="18897">MVVRLRAEEGAVTIPALMWLVFFIGLMTASVELEMLTVKQTLLDRGVDMTTRILRLGIDDLPDHDTLKRSVCENMGFIGNCMDRLAIEVFPIDTTTWTSTGASEVMCTDSTSAAALSPQLQAGEPNQMMILRACLKIDTMMEVNPLASALTRDAGGQVALVSMTAFVNEPRPGS</sequence>
<reference evidence="3" key="1">
    <citation type="journal article" date="2019" name="Int. J. Syst. Evol. Microbiol.">
        <title>The Global Catalogue of Microorganisms (GCM) 10K type strain sequencing project: providing services to taxonomists for standard genome sequencing and annotation.</title>
        <authorList>
            <consortium name="The Broad Institute Genomics Platform"/>
            <consortium name="The Broad Institute Genome Sequencing Center for Infectious Disease"/>
            <person name="Wu L."/>
            <person name="Ma J."/>
        </authorList>
    </citation>
    <scope>NUCLEOTIDE SEQUENCE [LARGE SCALE GENOMIC DNA]</scope>
    <source>
        <strain evidence="3">CCUG 55131</strain>
    </source>
</reference>
<keyword evidence="1" id="KW-1133">Transmembrane helix</keyword>
<dbReference type="RefSeq" id="WP_377388288.1">
    <property type="nucleotide sequence ID" value="NZ_JBHUIX010000005.1"/>
</dbReference>
<keyword evidence="1" id="KW-0812">Transmembrane</keyword>